<dbReference type="HOGENOM" id="CLU_959175_0_0_7"/>
<evidence type="ECO:0000313" key="1">
    <source>
        <dbReference type="EMBL" id="AGC43204.1"/>
    </source>
</evidence>
<evidence type="ECO:0000313" key="2">
    <source>
        <dbReference type="Proteomes" id="UP000011131"/>
    </source>
</evidence>
<sequence length="290" mass="30753">MPIEVRILDAKPDQTVEFKFGGPVQDSAVGIAYWKFGYNNDNHVRTIELSVSTNKSGDSIVTAMVIAKLHDDSGHHIDPSVSTVKLCCIAVVGPKNPAIALDNANNIANGEQSTRFTLPSSSCAIGTTFLSGWKLSYNDDHQLATMQLGTGISVHGNEAAITAVASMRDNSNNHASTAQVNGGLVAAISTGDGLLQTTGLNLQMDGEYRADFNQPIQDTAAVFIQSYQVTFHKSQDNHVRTIGGGCSSWTAGGSTVWLKAPKAFVTDDSGNVQTNDSSKVTFVIIAIPKP</sequence>
<dbReference type="EMBL" id="CP004025">
    <property type="protein sequence ID" value="AGC43204.1"/>
    <property type="molecule type" value="Genomic_DNA"/>
</dbReference>
<dbReference type="AlphaFoldDB" id="L7U9R0"/>
<protein>
    <submittedName>
        <fullName evidence="1">Uncharacterized protein</fullName>
    </submittedName>
</protein>
<dbReference type="RefSeq" id="WP_015347466.1">
    <property type="nucleotide sequence ID" value="NC_020126.1"/>
</dbReference>
<accession>L7U9R0</accession>
<dbReference type="KEGG" id="msd:MYSTI_01872"/>
<gene>
    <name evidence="1" type="ordered locus">MYSTI_01872</name>
</gene>
<proteinExistence type="predicted"/>
<keyword evidence="2" id="KW-1185">Reference proteome</keyword>
<dbReference type="Proteomes" id="UP000011131">
    <property type="component" value="Chromosome"/>
</dbReference>
<dbReference type="PATRIC" id="fig|1278073.3.peg.1923"/>
<name>L7U9R0_MYXSD</name>
<organism evidence="1 2">
    <name type="scientific">Myxococcus stipitatus (strain DSM 14675 / JCM 12634 / Mx s8)</name>
    <dbReference type="NCBI Taxonomy" id="1278073"/>
    <lineage>
        <taxon>Bacteria</taxon>
        <taxon>Pseudomonadati</taxon>
        <taxon>Myxococcota</taxon>
        <taxon>Myxococcia</taxon>
        <taxon>Myxococcales</taxon>
        <taxon>Cystobacterineae</taxon>
        <taxon>Myxococcaceae</taxon>
        <taxon>Myxococcus</taxon>
    </lineage>
</organism>
<dbReference type="OrthoDB" id="5511530at2"/>
<dbReference type="STRING" id="1278073.MYSTI_01872"/>
<reference evidence="1 2" key="1">
    <citation type="journal article" date="2013" name="Genome Announc.">
        <title>Complete genome sequence of Myxococcus stipitatus strain DSM 14675, a fruiting myxobacterium.</title>
        <authorList>
            <person name="Huntley S."/>
            <person name="Kneip S."/>
            <person name="Treuner-Lange A."/>
            <person name="Sogaard-Andersen L."/>
        </authorList>
    </citation>
    <scope>NUCLEOTIDE SEQUENCE [LARGE SCALE GENOMIC DNA]</scope>
    <source>
        <strain evidence="2">DSM 14675 / JCM 12634 / Mx s8</strain>
    </source>
</reference>